<reference evidence="5" key="1">
    <citation type="submission" date="2015-02" db="EMBL/GenBank/DDBJ databases">
        <title>Physiological reanalysis, assessment of diazotrophy, and genome sequences of multiple isolates of Streptomyces thermoautotrophicus.</title>
        <authorList>
            <person name="MacKellar D.C."/>
            <person name="Lieber L."/>
            <person name="Norman J."/>
            <person name="Bolger A."/>
            <person name="Tobin C."/>
            <person name="Murray J.W."/>
            <person name="Friesen M."/>
            <person name="Prell J."/>
        </authorList>
    </citation>
    <scope>NUCLEOTIDE SEQUENCE [LARGE SCALE GENOMIC DNA]</scope>
    <source>
        <strain evidence="5">UBT1</strain>
    </source>
</reference>
<evidence type="ECO:0000313" key="3">
    <source>
        <dbReference type="EMBL" id="KWX10226.1"/>
    </source>
</evidence>
<dbReference type="STRING" id="1469144.LI90_1231"/>
<sequence>MLTLFFAATDDELDWLVCTGMDPRALGLDVVDGGGLGPARLALLDAAVTGDTYREVLEAILGSVRIPQAFGAHARNESVVLNLRGRFVHRVSLLTDPEIESTVQRWFRTERKGWDPLFEAATGYLIRSLSMLALLAQSCERKMFALVDP</sequence>
<protein>
    <submittedName>
        <fullName evidence="2">Uncharacterized protein</fullName>
    </submittedName>
</protein>
<evidence type="ECO:0000313" key="1">
    <source>
        <dbReference type="EMBL" id="KWW99595.1"/>
    </source>
</evidence>
<dbReference type="Proteomes" id="UP000070188">
    <property type="component" value="Unassembled WGS sequence"/>
</dbReference>
<name>A0A132N360_9ACTN</name>
<keyword evidence="4" id="KW-1185">Reference proteome</keyword>
<comment type="caution">
    <text evidence="2">The sequence shown here is derived from an EMBL/GenBank/DDBJ whole genome shotgun (WGS) entry which is preliminary data.</text>
</comment>
<proteinExistence type="predicted"/>
<organism evidence="2 6">
    <name type="scientific">Carbonactinospora thermoautotrophica</name>
    <dbReference type="NCBI Taxonomy" id="1469144"/>
    <lineage>
        <taxon>Bacteria</taxon>
        <taxon>Bacillati</taxon>
        <taxon>Actinomycetota</taxon>
        <taxon>Actinomycetes</taxon>
        <taxon>Kitasatosporales</taxon>
        <taxon>Carbonactinosporaceae</taxon>
        <taxon>Carbonactinospora</taxon>
    </lineage>
</organism>
<dbReference type="Proteomes" id="UP000070598">
    <property type="component" value="Unassembled WGS sequence"/>
</dbReference>
<dbReference type="AlphaFoldDB" id="A0A132N360"/>
<evidence type="ECO:0000313" key="6">
    <source>
        <dbReference type="Proteomes" id="UP000070659"/>
    </source>
</evidence>
<evidence type="ECO:0000313" key="2">
    <source>
        <dbReference type="EMBL" id="KWX04022.1"/>
    </source>
</evidence>
<reference evidence="4" key="3">
    <citation type="submission" date="2015-04" db="EMBL/GenBank/DDBJ databases">
        <title>Physiological reanalysis, assessment of diazotrophy, and genome sequences of multiple isolates of Streptomyces thermoautotrophicus.</title>
        <authorList>
            <person name="MacKellar D.C."/>
            <person name="Lieber L."/>
            <person name="Norman J."/>
            <person name="Bolger A."/>
            <person name="Tobin C."/>
            <person name="Murray J.W."/>
            <person name="Chang R."/>
            <person name="Ford T."/>
            <person name="Nguyen P.Q."/>
            <person name="Woodward J."/>
            <person name="Permingeat H."/>
            <person name="Joshi N.S."/>
            <person name="Silver P.A."/>
            <person name="Usadel B."/>
            <person name="Rutherford A.W."/>
            <person name="Friesen M."/>
            <person name="Prell J."/>
        </authorList>
    </citation>
    <scope>NUCLEOTIDE SEQUENCE [LARGE SCALE GENOMIC DNA]</scope>
    <source>
        <strain evidence="4">H1</strain>
    </source>
</reference>
<gene>
    <name evidence="1" type="ORF">LI90_1231</name>
    <name evidence="2" type="ORF">TH66_08705</name>
    <name evidence="3" type="ORF">TR74_04905</name>
</gene>
<dbReference type="RefSeq" id="WP_066885244.1">
    <property type="nucleotide sequence ID" value="NZ_CP171739.1"/>
</dbReference>
<dbReference type="EMBL" id="JYIK01000575">
    <property type="protein sequence ID" value="KWX10226.1"/>
    <property type="molecule type" value="Genomic_DNA"/>
</dbReference>
<dbReference type="PATRIC" id="fig|1469144.10.peg.1363"/>
<evidence type="ECO:0000313" key="4">
    <source>
        <dbReference type="Proteomes" id="UP000070188"/>
    </source>
</evidence>
<reference evidence="2 6" key="2">
    <citation type="submission" date="2015-02" db="EMBL/GenBank/DDBJ databases">
        <title>Physiological reanalysis, assessment of diazotrophy, and genome sequences of multiple isolates of Streptomyces thermoautotrophicus.</title>
        <authorList>
            <person name="MacKellar D.C."/>
            <person name="Lieber L."/>
            <person name="Norman J."/>
            <person name="Bolger A."/>
            <person name="Tobin C."/>
            <person name="Murray J.W."/>
            <person name="Prell J."/>
        </authorList>
    </citation>
    <scope>NUCLEOTIDE SEQUENCE [LARGE SCALE GENOMIC DNA]</scope>
    <source>
        <strain evidence="2 6">UBT1</strain>
    </source>
</reference>
<dbReference type="EMBL" id="LAXD01000001">
    <property type="protein sequence ID" value="KWW99595.1"/>
    <property type="molecule type" value="Genomic_DNA"/>
</dbReference>
<accession>A0A132N360</accession>
<reference evidence="1" key="4">
    <citation type="submission" date="2015-04" db="EMBL/GenBank/DDBJ databases">
        <title>Physiological reanalysis, assessment of diazotrophy, and genome sequences of multiple isolates of Streptomyces thermoautotrophicus.</title>
        <authorList>
            <person name="MacKellar D.C."/>
            <person name="Lieber L."/>
            <person name="Norman J."/>
            <person name="Bolger A."/>
            <person name="Tobin C."/>
            <person name="Murray J.W."/>
            <person name="Woodward J."/>
            <person name="Friesen M."/>
            <person name="Prell J."/>
        </authorList>
    </citation>
    <scope>NUCLEOTIDE SEQUENCE [LARGE SCALE GENOMIC DNA]</scope>
    <source>
        <strain evidence="1">H1</strain>
    </source>
</reference>
<dbReference type="EMBL" id="JYIJ01000016">
    <property type="protein sequence ID" value="KWX04022.1"/>
    <property type="molecule type" value="Genomic_DNA"/>
</dbReference>
<evidence type="ECO:0000313" key="5">
    <source>
        <dbReference type="Proteomes" id="UP000070598"/>
    </source>
</evidence>
<dbReference type="Proteomes" id="UP000070659">
    <property type="component" value="Unassembled WGS sequence"/>
</dbReference>